<organism evidence="1 2">
    <name type="scientific">Panagrolaimus sp. ES5</name>
    <dbReference type="NCBI Taxonomy" id="591445"/>
    <lineage>
        <taxon>Eukaryota</taxon>
        <taxon>Metazoa</taxon>
        <taxon>Ecdysozoa</taxon>
        <taxon>Nematoda</taxon>
        <taxon>Chromadorea</taxon>
        <taxon>Rhabditida</taxon>
        <taxon>Tylenchina</taxon>
        <taxon>Panagrolaimomorpha</taxon>
        <taxon>Panagrolaimoidea</taxon>
        <taxon>Panagrolaimidae</taxon>
        <taxon>Panagrolaimus</taxon>
    </lineage>
</organism>
<evidence type="ECO:0000313" key="1">
    <source>
        <dbReference type="Proteomes" id="UP000887579"/>
    </source>
</evidence>
<dbReference type="Proteomes" id="UP000887579">
    <property type="component" value="Unplaced"/>
</dbReference>
<name>A0AC34FCF8_9BILA</name>
<accession>A0AC34FCF8</accession>
<evidence type="ECO:0000313" key="2">
    <source>
        <dbReference type="WBParaSite" id="ES5_v2.g14783.t1"/>
    </source>
</evidence>
<protein>
    <submittedName>
        <fullName evidence="2">Peptidase S8/S53 domain-containing protein</fullName>
    </submittedName>
</protein>
<dbReference type="WBParaSite" id="ES5_v2.g14783.t1">
    <property type="protein sequence ID" value="ES5_v2.g14783.t1"/>
    <property type="gene ID" value="ES5_v2.g14783"/>
</dbReference>
<reference evidence="2" key="1">
    <citation type="submission" date="2022-11" db="UniProtKB">
        <authorList>
            <consortium name="WormBaseParasite"/>
        </authorList>
    </citation>
    <scope>IDENTIFICATION</scope>
</reference>
<proteinExistence type="predicted"/>
<sequence>MQTTSDGLPKIIDCFDFTGAGDVDTSVIKEGDSKNVLIGLSGRKLRIPQKWINPSGKWHLGLKALYKPKMLSSREAPKKLPEIDCIVWFDGDKWNACIETLEGKLERAKVLTSFRDSHEYGIFISNEFEIAYCITVHNNGNLLEIFMAYKNHGSIVAQIAAANFPKNPDQNGLAPGAQIIAINVLDPQTNFSIVPQNMQAVIKALQKCIEMKVDIVNYSLSYFAGDGEIEKLLYEMVYKHNILLFKSAGNDGPFYSTVRKCDSNVENLIFTIGAILTSEMKKQIYMLPDNVDDSPPVVYSFSSRGPGAYGSKGLNFVAPGAVIVNLPSFNYPWKRHYFYGTSCSSPNGAGAIACLLSGLKENSIQYSPASMKFVLFKTAHLPKINANIFEFGHGIIQIDVAFSYFKHKLSDIKDGNKTCEVKVTALEKSFTNLCVQYVKEDDRMQSIVNERTKKILKFTPRNQTETYSFPIKTSQLHEICVYYPTMEYYFPSNAKFEININFTKNQNCNK</sequence>